<feature type="compositionally biased region" description="Polar residues" evidence="13">
    <location>
        <begin position="720"/>
        <end position="732"/>
    </location>
</feature>
<evidence type="ECO:0000256" key="6">
    <source>
        <dbReference type="ARBA" id="ARBA00022536"/>
    </source>
</evidence>
<gene>
    <name evidence="15" type="ORF">WJX74_006960</name>
</gene>
<evidence type="ECO:0000256" key="9">
    <source>
        <dbReference type="ARBA" id="ARBA00022801"/>
    </source>
</evidence>
<keyword evidence="9" id="KW-0378">Hydrolase</keyword>
<sequence length="768" mass="83927">MSSSSFSSISSPTSPAVDNSEGPPQAPDLSQYTNGYTVPPAAAPETNNSKRDHPMSMMPDINDNYFVRIGANRQFMIGCESFYPSIWNQWEVVAAGAGAPQLSGAKLPPYVTGPQLIRTLMDEAVQANLTVMRAWAIGVTSLYSIQPRPGVFSEAIFRGLDYALDQARQHNIKLILAFDDNWQQSGAANGYQFGSGEQHLGYFTDPFIKQIYKGFVSKVISRTNTINGRVYRDDPTIMAWDLINEPRCQRCPPGTIRTWVEEMAAHVKSRDPNHLVTVGEEGFWSISLNDGVNRTGCNPGAWAMNEGQDFFLDHNSSSIDFLGFHSWVDNWGKVDEDYQRKWIQCHVDDAERMGKPLILEEFGKWLNVTLNATLEQRKNYLHIVYDEVNRNIEQGTPLQGVGFWQWYDPGQIAPFSNGGVAGEYGIYTTDEAFDIIRQEGAFLESKNGQSFDGCNPMLGLAPSFETDMDVTNCDYTWINNLPGTGFEGPNCTVDVNECVRGTHNCAFDAACINTDGSFFCECYLGYEGDGVTGCTATSALEELPSRYVTLSRQGPLVCDVEYSKYAPGYIDDPTGASDTNESGNEMGIGSRSPVYSARDCMVACETSPGCSSIVWSPTSYRCFLHGCPSHFTPLCTAQNQSPGSPGTIGGPTLPEYTGPPAPVPPPCTLTPSLCPKPIDTYLTWYSMERWDPNCTTYQENAHIGLAPEPSIGKVVVTSTNSTQPTRIASTLSGPRGLAPDIAPSSLLQQAVPAPPPPDVQASSVPSGR</sequence>
<evidence type="ECO:0000256" key="5">
    <source>
        <dbReference type="ARBA" id="ARBA00022525"/>
    </source>
</evidence>
<dbReference type="InterPro" id="IPR001547">
    <property type="entry name" value="Glyco_hydro_5"/>
</dbReference>
<organism evidence="15 16">
    <name type="scientific">Apatococcus lobatus</name>
    <dbReference type="NCBI Taxonomy" id="904363"/>
    <lineage>
        <taxon>Eukaryota</taxon>
        <taxon>Viridiplantae</taxon>
        <taxon>Chlorophyta</taxon>
        <taxon>core chlorophytes</taxon>
        <taxon>Trebouxiophyceae</taxon>
        <taxon>Chlorellales</taxon>
        <taxon>Chlorellaceae</taxon>
        <taxon>Apatococcus</taxon>
    </lineage>
</organism>
<evidence type="ECO:0000256" key="3">
    <source>
        <dbReference type="ARBA" id="ARBA00005641"/>
    </source>
</evidence>
<comment type="caution">
    <text evidence="12">Lacks conserved residue(s) required for the propagation of feature annotation.</text>
</comment>
<dbReference type="PROSITE" id="PS00010">
    <property type="entry name" value="ASX_HYDROXYL"/>
    <property type="match status" value="1"/>
</dbReference>
<feature type="compositionally biased region" description="Low complexity" evidence="13">
    <location>
        <begin position="759"/>
        <end position="768"/>
    </location>
</feature>
<dbReference type="Pfam" id="PF07645">
    <property type="entry name" value="EGF_CA"/>
    <property type="match status" value="1"/>
</dbReference>
<dbReference type="SUPFAM" id="SSF51445">
    <property type="entry name" value="(Trans)glycosidases"/>
    <property type="match status" value="1"/>
</dbReference>
<proteinExistence type="inferred from homology"/>
<dbReference type="Gene3D" id="3.20.20.80">
    <property type="entry name" value="Glycosidases"/>
    <property type="match status" value="1"/>
</dbReference>
<dbReference type="PROSITE" id="PS50026">
    <property type="entry name" value="EGF_3"/>
    <property type="match status" value="1"/>
</dbReference>
<evidence type="ECO:0000256" key="10">
    <source>
        <dbReference type="ARBA" id="ARBA00023157"/>
    </source>
</evidence>
<keyword evidence="5" id="KW-0964">Secreted</keyword>
<dbReference type="InterPro" id="IPR045053">
    <property type="entry name" value="MAN-like"/>
</dbReference>
<evidence type="ECO:0000313" key="16">
    <source>
        <dbReference type="Proteomes" id="UP001438707"/>
    </source>
</evidence>
<evidence type="ECO:0000256" key="8">
    <source>
        <dbReference type="ARBA" id="ARBA00022737"/>
    </source>
</evidence>
<comment type="subcellular location">
    <subcellularLocation>
        <location evidence="2">Secreted</location>
    </subcellularLocation>
</comment>
<evidence type="ECO:0000256" key="2">
    <source>
        <dbReference type="ARBA" id="ARBA00004613"/>
    </source>
</evidence>
<dbReference type="InterPro" id="IPR000152">
    <property type="entry name" value="EGF-type_Asp/Asn_hydroxyl_site"/>
</dbReference>
<dbReference type="SMART" id="SM00179">
    <property type="entry name" value="EGF_CA"/>
    <property type="match status" value="1"/>
</dbReference>
<dbReference type="GO" id="GO:0005576">
    <property type="term" value="C:extracellular region"/>
    <property type="evidence" value="ECO:0007669"/>
    <property type="project" value="UniProtKB-SubCell"/>
</dbReference>
<comment type="caution">
    <text evidence="15">The sequence shown here is derived from an EMBL/GenBank/DDBJ whole genome shotgun (WGS) entry which is preliminary data.</text>
</comment>
<evidence type="ECO:0000256" key="4">
    <source>
        <dbReference type="ARBA" id="ARBA00012706"/>
    </source>
</evidence>
<feature type="region of interest" description="Disordered" evidence="13">
    <location>
        <begin position="720"/>
        <end position="768"/>
    </location>
</feature>
<keyword evidence="11" id="KW-0326">Glycosidase</keyword>
<dbReference type="AlphaFoldDB" id="A0AAW1RW69"/>
<dbReference type="Gene3D" id="3.50.4.10">
    <property type="entry name" value="Hepatocyte Growth Factor"/>
    <property type="match status" value="1"/>
</dbReference>
<evidence type="ECO:0000256" key="1">
    <source>
        <dbReference type="ARBA" id="ARBA00001678"/>
    </source>
</evidence>
<dbReference type="PANTHER" id="PTHR31451:SF39">
    <property type="entry name" value="MANNAN ENDO-1,4-BETA-MANNOSIDASE 1"/>
    <property type="match status" value="1"/>
</dbReference>
<accession>A0AAW1RW69</accession>
<evidence type="ECO:0000256" key="11">
    <source>
        <dbReference type="ARBA" id="ARBA00023295"/>
    </source>
</evidence>
<dbReference type="GO" id="GO:0005509">
    <property type="term" value="F:calcium ion binding"/>
    <property type="evidence" value="ECO:0007669"/>
    <property type="project" value="InterPro"/>
</dbReference>
<keyword evidence="6 12" id="KW-0245">EGF-like domain</keyword>
<feature type="compositionally biased region" description="Low complexity" evidence="13">
    <location>
        <begin position="1"/>
        <end position="14"/>
    </location>
</feature>
<dbReference type="GO" id="GO:0016985">
    <property type="term" value="F:mannan endo-1,4-beta-mannosidase activity"/>
    <property type="evidence" value="ECO:0007669"/>
    <property type="project" value="UniProtKB-EC"/>
</dbReference>
<dbReference type="FunFam" id="2.10.25.10:FF:000038">
    <property type="entry name" value="Fibrillin 2"/>
    <property type="match status" value="1"/>
</dbReference>
<keyword evidence="16" id="KW-1185">Reference proteome</keyword>
<evidence type="ECO:0000259" key="14">
    <source>
        <dbReference type="PROSITE" id="PS50026"/>
    </source>
</evidence>
<dbReference type="InterPro" id="IPR000742">
    <property type="entry name" value="EGF"/>
</dbReference>
<evidence type="ECO:0000313" key="15">
    <source>
        <dbReference type="EMBL" id="KAK9837877.1"/>
    </source>
</evidence>
<name>A0AAW1RW69_9CHLO</name>
<dbReference type="InterPro" id="IPR017853">
    <property type="entry name" value="GH"/>
</dbReference>
<comment type="catalytic activity">
    <reaction evidence="1">
        <text>Random hydrolysis of (1-&gt;4)-beta-D-mannosidic linkages in mannans, galactomannans and glucomannans.</text>
        <dbReference type="EC" id="3.2.1.78"/>
    </reaction>
</comment>
<comment type="similarity">
    <text evidence="3">Belongs to the glycosyl hydrolase 5 (cellulase A) family.</text>
</comment>
<dbReference type="EC" id="3.2.1.78" evidence="4"/>
<keyword evidence="8" id="KW-0677">Repeat</keyword>
<dbReference type="PROSITE" id="PS01186">
    <property type="entry name" value="EGF_2"/>
    <property type="match status" value="1"/>
</dbReference>
<evidence type="ECO:0000256" key="13">
    <source>
        <dbReference type="SAM" id="MobiDB-lite"/>
    </source>
</evidence>
<dbReference type="SUPFAM" id="SSF57196">
    <property type="entry name" value="EGF/Laminin"/>
    <property type="match status" value="1"/>
</dbReference>
<dbReference type="Gene3D" id="2.10.25.10">
    <property type="entry name" value="Laminin"/>
    <property type="match status" value="1"/>
</dbReference>
<feature type="domain" description="EGF-like" evidence="14">
    <location>
        <begin position="494"/>
        <end position="535"/>
    </location>
</feature>
<reference evidence="15 16" key="1">
    <citation type="journal article" date="2024" name="Nat. Commun.">
        <title>Phylogenomics reveals the evolutionary origins of lichenization in chlorophyte algae.</title>
        <authorList>
            <person name="Puginier C."/>
            <person name="Libourel C."/>
            <person name="Otte J."/>
            <person name="Skaloud P."/>
            <person name="Haon M."/>
            <person name="Grisel S."/>
            <person name="Petersen M."/>
            <person name="Berrin J.G."/>
            <person name="Delaux P.M."/>
            <person name="Dal Grande F."/>
            <person name="Keller J."/>
        </authorList>
    </citation>
    <scope>NUCLEOTIDE SEQUENCE [LARGE SCALE GENOMIC DNA]</scope>
    <source>
        <strain evidence="15 16">SAG 2145</strain>
    </source>
</reference>
<protein>
    <recommendedName>
        <fullName evidence="4">mannan endo-1,4-beta-mannosidase</fullName>
        <ecNumber evidence="4">3.2.1.78</ecNumber>
    </recommendedName>
</protein>
<keyword evidence="7" id="KW-0732">Signal</keyword>
<dbReference type="InterPro" id="IPR018097">
    <property type="entry name" value="EGF_Ca-bd_CS"/>
</dbReference>
<dbReference type="PROSITE" id="PS01187">
    <property type="entry name" value="EGF_CA"/>
    <property type="match status" value="1"/>
</dbReference>
<evidence type="ECO:0000256" key="12">
    <source>
        <dbReference type="PROSITE-ProRule" id="PRU00076"/>
    </source>
</evidence>
<dbReference type="GO" id="GO:0000272">
    <property type="term" value="P:polysaccharide catabolic process"/>
    <property type="evidence" value="ECO:0007669"/>
    <property type="project" value="InterPro"/>
</dbReference>
<evidence type="ECO:0000256" key="7">
    <source>
        <dbReference type="ARBA" id="ARBA00022729"/>
    </source>
</evidence>
<dbReference type="InterPro" id="IPR049883">
    <property type="entry name" value="NOTCH1_EGF-like"/>
</dbReference>
<dbReference type="InterPro" id="IPR001881">
    <property type="entry name" value="EGF-like_Ca-bd_dom"/>
</dbReference>
<dbReference type="Proteomes" id="UP001438707">
    <property type="component" value="Unassembled WGS sequence"/>
</dbReference>
<dbReference type="EMBL" id="JALJOS010000006">
    <property type="protein sequence ID" value="KAK9837877.1"/>
    <property type="molecule type" value="Genomic_DNA"/>
</dbReference>
<feature type="region of interest" description="Disordered" evidence="13">
    <location>
        <begin position="1"/>
        <end position="56"/>
    </location>
</feature>
<dbReference type="CDD" id="cd00054">
    <property type="entry name" value="EGF_CA"/>
    <property type="match status" value="1"/>
</dbReference>
<keyword evidence="10" id="KW-1015">Disulfide bond</keyword>
<dbReference type="Pfam" id="PF26410">
    <property type="entry name" value="GH5_mannosidase"/>
    <property type="match status" value="1"/>
</dbReference>
<dbReference type="PANTHER" id="PTHR31451">
    <property type="match status" value="1"/>
</dbReference>